<dbReference type="GO" id="GO:0005829">
    <property type="term" value="C:cytosol"/>
    <property type="evidence" value="ECO:0007669"/>
    <property type="project" value="TreeGrafter"/>
</dbReference>
<evidence type="ECO:0000313" key="3">
    <source>
        <dbReference type="Ensembl" id="ENSCMIP00000008675.1"/>
    </source>
</evidence>
<dbReference type="GeneTree" id="ENSGT00950000183055"/>
<dbReference type="InterPro" id="IPR051192">
    <property type="entry name" value="Sprouty_domain"/>
</dbReference>
<feature type="region of interest" description="Disordered" evidence="2">
    <location>
        <begin position="1"/>
        <end position="20"/>
    </location>
</feature>
<feature type="compositionally biased region" description="Low complexity" evidence="2">
    <location>
        <begin position="89"/>
        <end position="105"/>
    </location>
</feature>
<keyword evidence="4" id="KW-1185">Reference proteome</keyword>
<name>A0A4W3H030_CALMI</name>
<dbReference type="GO" id="GO:0016020">
    <property type="term" value="C:membrane"/>
    <property type="evidence" value="ECO:0007669"/>
    <property type="project" value="InterPro"/>
</dbReference>
<evidence type="ECO:0000313" key="4">
    <source>
        <dbReference type="Proteomes" id="UP000314986"/>
    </source>
</evidence>
<proteinExistence type="inferred from homology"/>
<reference evidence="4" key="1">
    <citation type="journal article" date="2006" name="Science">
        <title>Ancient noncoding elements conserved in the human genome.</title>
        <authorList>
            <person name="Venkatesh B."/>
            <person name="Kirkness E.F."/>
            <person name="Loh Y.H."/>
            <person name="Halpern A.L."/>
            <person name="Lee A.P."/>
            <person name="Johnson J."/>
            <person name="Dandona N."/>
            <person name="Viswanathan L.D."/>
            <person name="Tay A."/>
            <person name="Venter J.C."/>
            <person name="Strausberg R.L."/>
            <person name="Brenner S."/>
        </authorList>
    </citation>
    <scope>NUCLEOTIDE SEQUENCE [LARGE SCALE GENOMIC DNA]</scope>
</reference>
<dbReference type="Pfam" id="PF05210">
    <property type="entry name" value="Sprouty"/>
    <property type="match status" value="1"/>
</dbReference>
<sequence>LSSSPPLRADPDPDPGDTQLGAVLSIDQIRSIRASNDYVERPIVVCSRPTTSPSSSQQKWERTAEPRQGGLDQHSGTQLHHSAVQQHLSRSTSTVSSASRGSTASDQRLLATLSLSNPGPGIIRAQPKTEFKGQLDKGAGAGEDWRKHAMRCEGCGKCKCHECTAPRTLPSCWLCNQRCLCSLQSAVEYGTCLCCIEGLFYHCSTDDEDNCADNPCSCAQAHCCARWTAMGFISVLLPCLWCYLPAKGCLRACQGCYDEVKRPGCRCSSSNTVCRKVSNAPRPKSFEKPL</sequence>
<dbReference type="InterPro" id="IPR007875">
    <property type="entry name" value="Sprouty"/>
</dbReference>
<dbReference type="PROSITE" id="PS51227">
    <property type="entry name" value="SPR"/>
    <property type="match status" value="1"/>
</dbReference>
<organism evidence="3 4">
    <name type="scientific">Callorhinchus milii</name>
    <name type="common">Ghost shark</name>
    <dbReference type="NCBI Taxonomy" id="7868"/>
    <lineage>
        <taxon>Eukaryota</taxon>
        <taxon>Metazoa</taxon>
        <taxon>Chordata</taxon>
        <taxon>Craniata</taxon>
        <taxon>Vertebrata</taxon>
        <taxon>Chondrichthyes</taxon>
        <taxon>Holocephali</taxon>
        <taxon>Chimaeriformes</taxon>
        <taxon>Callorhinchidae</taxon>
        <taxon>Callorhinchus</taxon>
    </lineage>
</organism>
<dbReference type="AlphaFoldDB" id="A0A4W3H030"/>
<dbReference type="Proteomes" id="UP000314986">
    <property type="component" value="Unassembled WGS sequence"/>
</dbReference>
<dbReference type="GO" id="GO:0048513">
    <property type="term" value="P:animal organ development"/>
    <property type="evidence" value="ECO:0007669"/>
    <property type="project" value="TreeGrafter"/>
</dbReference>
<dbReference type="STRING" id="7868.ENSCMIP00000008675"/>
<dbReference type="OMA" id="ALCRCAH"/>
<comment type="similarity">
    <text evidence="1">Belongs to the sprouty family.</text>
</comment>
<evidence type="ECO:0000256" key="1">
    <source>
        <dbReference type="ARBA" id="ARBA00010964"/>
    </source>
</evidence>
<reference evidence="4" key="2">
    <citation type="journal article" date="2007" name="PLoS Biol.">
        <title>Survey sequencing and comparative analysis of the elephant shark (Callorhinchus milii) genome.</title>
        <authorList>
            <person name="Venkatesh B."/>
            <person name="Kirkness E.F."/>
            <person name="Loh Y.H."/>
            <person name="Halpern A.L."/>
            <person name="Lee A.P."/>
            <person name="Johnson J."/>
            <person name="Dandona N."/>
            <person name="Viswanathan L.D."/>
            <person name="Tay A."/>
            <person name="Venter J.C."/>
            <person name="Strausberg R.L."/>
            <person name="Brenner S."/>
        </authorList>
    </citation>
    <scope>NUCLEOTIDE SEQUENCE [LARGE SCALE GENOMIC DNA]</scope>
</reference>
<reference evidence="3" key="5">
    <citation type="submission" date="2025-09" db="UniProtKB">
        <authorList>
            <consortium name="Ensembl"/>
        </authorList>
    </citation>
    <scope>IDENTIFICATION</scope>
</reference>
<evidence type="ECO:0000256" key="2">
    <source>
        <dbReference type="SAM" id="MobiDB-lite"/>
    </source>
</evidence>
<feature type="compositionally biased region" description="Low complexity" evidence="2">
    <location>
        <begin position="49"/>
        <end position="58"/>
    </location>
</feature>
<feature type="compositionally biased region" description="Polar residues" evidence="2">
    <location>
        <begin position="74"/>
        <end position="88"/>
    </location>
</feature>
<protein>
    <submittedName>
        <fullName evidence="3">Sprouty RTK signaling antagonist 3</fullName>
    </submittedName>
</protein>
<reference evidence="4" key="3">
    <citation type="journal article" date="2014" name="Nature">
        <title>Elephant shark genome provides unique insights into gnathostome evolution.</title>
        <authorList>
            <consortium name="International Elephant Shark Genome Sequencing Consortium"/>
            <person name="Venkatesh B."/>
            <person name="Lee A.P."/>
            <person name="Ravi V."/>
            <person name="Maurya A.K."/>
            <person name="Lian M.M."/>
            <person name="Swann J.B."/>
            <person name="Ohta Y."/>
            <person name="Flajnik M.F."/>
            <person name="Sutoh Y."/>
            <person name="Kasahara M."/>
            <person name="Hoon S."/>
            <person name="Gangu V."/>
            <person name="Roy S.W."/>
            <person name="Irimia M."/>
            <person name="Korzh V."/>
            <person name="Kondrychyn I."/>
            <person name="Lim Z.W."/>
            <person name="Tay B.H."/>
            <person name="Tohari S."/>
            <person name="Kong K.W."/>
            <person name="Ho S."/>
            <person name="Lorente-Galdos B."/>
            <person name="Quilez J."/>
            <person name="Marques-Bonet T."/>
            <person name="Raney B.J."/>
            <person name="Ingham P.W."/>
            <person name="Tay A."/>
            <person name="Hillier L.W."/>
            <person name="Minx P."/>
            <person name="Boehm T."/>
            <person name="Wilson R.K."/>
            <person name="Brenner S."/>
            <person name="Warren W.C."/>
        </authorList>
    </citation>
    <scope>NUCLEOTIDE SEQUENCE [LARGE SCALE GENOMIC DNA]</scope>
</reference>
<reference evidence="3" key="4">
    <citation type="submission" date="2025-08" db="UniProtKB">
        <authorList>
            <consortium name="Ensembl"/>
        </authorList>
    </citation>
    <scope>IDENTIFICATION</scope>
</reference>
<dbReference type="InParanoid" id="A0A4W3H030"/>
<dbReference type="PANTHER" id="PTHR12365">
    <property type="entry name" value="SPROUTY"/>
    <property type="match status" value="1"/>
</dbReference>
<dbReference type="Ensembl" id="ENSCMIT00000008919.1">
    <property type="protein sequence ID" value="ENSCMIP00000008675.1"/>
    <property type="gene ID" value="ENSCMIG00000004654.1"/>
</dbReference>
<dbReference type="GO" id="GO:0040037">
    <property type="term" value="P:negative regulation of fibroblast growth factor receptor signaling pathway"/>
    <property type="evidence" value="ECO:0007669"/>
    <property type="project" value="TreeGrafter"/>
</dbReference>
<dbReference type="PANTHER" id="PTHR12365:SF9">
    <property type="entry name" value="PROTEIN SPROUTY HOMOLOG 3"/>
    <property type="match status" value="1"/>
</dbReference>
<dbReference type="GO" id="GO:0046580">
    <property type="term" value="P:negative regulation of Ras protein signal transduction"/>
    <property type="evidence" value="ECO:0007669"/>
    <property type="project" value="TreeGrafter"/>
</dbReference>
<feature type="region of interest" description="Disordered" evidence="2">
    <location>
        <begin position="45"/>
        <end position="105"/>
    </location>
</feature>
<accession>A0A4W3H030</accession>